<dbReference type="VEuPathDB" id="FungiDB:AeMF1_010320"/>
<keyword evidence="3" id="KW-1185">Reference proteome</keyword>
<evidence type="ECO:0000313" key="2">
    <source>
        <dbReference type="EMBL" id="KAF0726671.1"/>
    </source>
</evidence>
<dbReference type="Proteomes" id="UP000481153">
    <property type="component" value="Unassembled WGS sequence"/>
</dbReference>
<comment type="caution">
    <text evidence="2">The sequence shown here is derived from an EMBL/GenBank/DDBJ whole genome shotgun (WGS) entry which is preliminary data.</text>
</comment>
<accession>A0A6G0WHM8</accession>
<reference evidence="2 3" key="1">
    <citation type="submission" date="2019-07" db="EMBL/GenBank/DDBJ databases">
        <title>Genomics analysis of Aphanomyces spp. identifies a new class of oomycete effector associated with host adaptation.</title>
        <authorList>
            <person name="Gaulin E."/>
        </authorList>
    </citation>
    <scope>NUCLEOTIDE SEQUENCE [LARGE SCALE GENOMIC DNA]</scope>
    <source>
        <strain evidence="2 3">ATCC 201684</strain>
    </source>
</reference>
<gene>
    <name evidence="2" type="ORF">Ae201684_015071</name>
</gene>
<organism evidence="2 3">
    <name type="scientific">Aphanomyces euteiches</name>
    <dbReference type="NCBI Taxonomy" id="100861"/>
    <lineage>
        <taxon>Eukaryota</taxon>
        <taxon>Sar</taxon>
        <taxon>Stramenopiles</taxon>
        <taxon>Oomycota</taxon>
        <taxon>Saprolegniomycetes</taxon>
        <taxon>Saprolegniales</taxon>
        <taxon>Verrucalvaceae</taxon>
        <taxon>Aphanomyces</taxon>
    </lineage>
</organism>
<dbReference type="InterPro" id="IPR013103">
    <property type="entry name" value="RVT_2"/>
</dbReference>
<protein>
    <recommendedName>
        <fullName evidence="1">Reverse transcriptase Ty1/copia-type domain-containing protein</fullName>
    </recommendedName>
</protein>
<feature type="domain" description="Reverse transcriptase Ty1/copia-type" evidence="1">
    <location>
        <begin position="99"/>
        <end position="252"/>
    </location>
</feature>
<dbReference type="EMBL" id="VJMJ01000210">
    <property type="protein sequence ID" value="KAF0726671.1"/>
    <property type="molecule type" value="Genomic_DNA"/>
</dbReference>
<name>A0A6G0WHM8_9STRA</name>
<dbReference type="Pfam" id="PF07727">
    <property type="entry name" value="RVT_2"/>
    <property type="match status" value="1"/>
</dbReference>
<evidence type="ECO:0000259" key="1">
    <source>
        <dbReference type="Pfam" id="PF07727"/>
    </source>
</evidence>
<dbReference type="AlphaFoldDB" id="A0A6G0WHM8"/>
<sequence>MVSTDQAEEHADFLLAASNYSVDMDTSTLLEHNLRTRDDLDDDDEDASHSSKPQRILIAMAIHSTGLPNTINQAHNSSERDEWIQATNTECNSLISHITWKLCELPPDRKAIGCRWLFSKKYCADGTLSYYKARLVAQGFTQIEGIDYTDIFAPVIRISSIRILLALAAMFSFKVYHMDVQTAFLNGKRQETLYTRQPPGYIKRGEEHLVCRLHKSIYGLKQSSREWNLALDQFFKSHQFQQLKTDPCVYFRRLP</sequence>
<evidence type="ECO:0000313" key="3">
    <source>
        <dbReference type="Proteomes" id="UP000481153"/>
    </source>
</evidence>
<proteinExistence type="predicted"/>